<evidence type="ECO:0000256" key="5">
    <source>
        <dbReference type="ARBA" id="ARBA00022833"/>
    </source>
</evidence>
<dbReference type="FunFam" id="3.30.160.60:FF:002343">
    <property type="entry name" value="Zinc finger protein 33A"/>
    <property type="match status" value="2"/>
</dbReference>
<dbReference type="SMART" id="SM00355">
    <property type="entry name" value="ZnF_C2H2"/>
    <property type="match status" value="11"/>
</dbReference>
<feature type="domain" description="C2H2-type" evidence="10">
    <location>
        <begin position="158"/>
        <end position="186"/>
    </location>
</feature>
<dbReference type="Proteomes" id="UP001461498">
    <property type="component" value="Unassembled WGS sequence"/>
</dbReference>
<dbReference type="GO" id="GO:0008270">
    <property type="term" value="F:zinc ion binding"/>
    <property type="evidence" value="ECO:0007669"/>
    <property type="project" value="UniProtKB-KW"/>
</dbReference>
<gene>
    <name evidence="11" type="ORF">O3M35_011319</name>
</gene>
<evidence type="ECO:0000256" key="3">
    <source>
        <dbReference type="ARBA" id="ARBA00022737"/>
    </source>
</evidence>
<dbReference type="PANTHER" id="PTHR14003">
    <property type="entry name" value="TRANSCRIPTIONAL REPRESSOR PROTEIN YY"/>
    <property type="match status" value="1"/>
</dbReference>
<organism evidence="11 12">
    <name type="scientific">Rhynocoris fuscipes</name>
    <dbReference type="NCBI Taxonomy" id="488301"/>
    <lineage>
        <taxon>Eukaryota</taxon>
        <taxon>Metazoa</taxon>
        <taxon>Ecdysozoa</taxon>
        <taxon>Arthropoda</taxon>
        <taxon>Hexapoda</taxon>
        <taxon>Insecta</taxon>
        <taxon>Pterygota</taxon>
        <taxon>Neoptera</taxon>
        <taxon>Paraneoptera</taxon>
        <taxon>Hemiptera</taxon>
        <taxon>Heteroptera</taxon>
        <taxon>Panheteroptera</taxon>
        <taxon>Cimicomorpha</taxon>
        <taxon>Reduviidae</taxon>
        <taxon>Harpactorinae</taxon>
        <taxon>Harpactorini</taxon>
        <taxon>Rhynocoris</taxon>
    </lineage>
</organism>
<dbReference type="AlphaFoldDB" id="A0AAW1CXN8"/>
<feature type="domain" description="C2H2-type" evidence="10">
    <location>
        <begin position="241"/>
        <end position="268"/>
    </location>
</feature>
<dbReference type="PROSITE" id="PS50157">
    <property type="entry name" value="ZINC_FINGER_C2H2_2"/>
    <property type="match status" value="10"/>
</dbReference>
<dbReference type="FunFam" id="3.30.160.60:FF:000690">
    <property type="entry name" value="Zinc finger protein 354C"/>
    <property type="match status" value="1"/>
</dbReference>
<dbReference type="GO" id="GO:0003682">
    <property type="term" value="F:chromatin binding"/>
    <property type="evidence" value="ECO:0007669"/>
    <property type="project" value="UniProtKB-ARBA"/>
</dbReference>
<evidence type="ECO:0000256" key="9">
    <source>
        <dbReference type="PROSITE-ProRule" id="PRU00042"/>
    </source>
</evidence>
<feature type="domain" description="C2H2-type" evidence="10">
    <location>
        <begin position="74"/>
        <end position="101"/>
    </location>
</feature>
<dbReference type="GO" id="GO:0000981">
    <property type="term" value="F:DNA-binding transcription factor activity, RNA polymerase II-specific"/>
    <property type="evidence" value="ECO:0007669"/>
    <property type="project" value="TreeGrafter"/>
</dbReference>
<feature type="domain" description="C2H2-type" evidence="10">
    <location>
        <begin position="301"/>
        <end position="330"/>
    </location>
</feature>
<dbReference type="FunFam" id="3.30.160.60:FF:000446">
    <property type="entry name" value="Zinc finger protein"/>
    <property type="match status" value="1"/>
</dbReference>
<feature type="domain" description="C2H2-type" evidence="10">
    <location>
        <begin position="17"/>
        <end position="44"/>
    </location>
</feature>
<keyword evidence="8" id="KW-0539">Nucleus</keyword>
<accession>A0AAW1CXN8</accession>
<evidence type="ECO:0000259" key="10">
    <source>
        <dbReference type="PROSITE" id="PS50157"/>
    </source>
</evidence>
<dbReference type="PROSITE" id="PS00028">
    <property type="entry name" value="ZINC_FINGER_C2H2_1"/>
    <property type="match status" value="8"/>
</dbReference>
<sequence>MHAHGPKGKVKLKKSVHQCEDCGREFSLAYNLKKHRRTHTGEKPYVCKECGLSYSQSGGLRNHILSIHRSDRVFICHYCGKGFPIKDRLKLHLRTHTGEKPYSCPHCPKTFARGSQLSQHLRTHTKDRPYTCAECGANFVCRSNLLNHVKRHQNEREFVCHKCGKSFIRRDGLTKHLVWYHANYKAFECKICYKKYKGHLLQHMRIHMAEKPHACSQCDMRFVQRSQLTVHERTHSGIKPYRCAVCHTAFAHSTALKMHVRRHTGEKPFKCLICPPGEKAFSQLPHLKKHMLAIHKTNEPYICTGCKSHFKQKTQLMEHAESCEKLQNKPTNEAPVIAGMPLDRMRLLLAVLLQKISTPEKLKSLGYGKRLIDHVLRDSITQSGRDACKEADLNEAESLKRNVEILLEWTVPKVYMDRFKQERRTIVDLLEEFTS</sequence>
<dbReference type="Gene3D" id="3.30.160.60">
    <property type="entry name" value="Classic Zinc Finger"/>
    <property type="match status" value="10"/>
</dbReference>
<dbReference type="InterPro" id="IPR036236">
    <property type="entry name" value="Znf_C2H2_sf"/>
</dbReference>
<keyword evidence="12" id="KW-1185">Reference proteome</keyword>
<dbReference type="GO" id="GO:0031519">
    <property type="term" value="C:PcG protein complex"/>
    <property type="evidence" value="ECO:0007669"/>
    <property type="project" value="TreeGrafter"/>
</dbReference>
<evidence type="ECO:0000256" key="7">
    <source>
        <dbReference type="ARBA" id="ARBA00023163"/>
    </source>
</evidence>
<evidence type="ECO:0000256" key="4">
    <source>
        <dbReference type="ARBA" id="ARBA00022771"/>
    </source>
</evidence>
<keyword evidence="2" id="KW-0479">Metal-binding</keyword>
<feature type="domain" description="C2H2-type" evidence="10">
    <location>
        <begin position="102"/>
        <end position="129"/>
    </location>
</feature>
<reference evidence="11 12" key="1">
    <citation type="submission" date="2022-12" db="EMBL/GenBank/DDBJ databases">
        <title>Chromosome-level genome assembly of true bugs.</title>
        <authorList>
            <person name="Ma L."/>
            <person name="Li H."/>
        </authorList>
    </citation>
    <scope>NUCLEOTIDE SEQUENCE [LARGE SCALE GENOMIC DNA]</scope>
    <source>
        <strain evidence="11">Lab_2022b</strain>
    </source>
</reference>
<evidence type="ECO:0000313" key="12">
    <source>
        <dbReference type="Proteomes" id="UP001461498"/>
    </source>
</evidence>
<dbReference type="PANTHER" id="PTHR14003:SF23">
    <property type="entry name" value="ZINC FINGER PROTEIN 143"/>
    <property type="match status" value="1"/>
</dbReference>
<dbReference type="SUPFAM" id="SSF57667">
    <property type="entry name" value="beta-beta-alpha zinc fingers"/>
    <property type="match status" value="6"/>
</dbReference>
<name>A0AAW1CXN8_9HEMI</name>
<evidence type="ECO:0000256" key="6">
    <source>
        <dbReference type="ARBA" id="ARBA00023015"/>
    </source>
</evidence>
<feature type="domain" description="C2H2-type" evidence="10">
    <location>
        <begin position="213"/>
        <end position="240"/>
    </location>
</feature>
<dbReference type="FunFam" id="3.30.160.60:FF:000534">
    <property type="entry name" value="zinc finger protein 674"/>
    <property type="match status" value="1"/>
</dbReference>
<keyword evidence="7" id="KW-0804">Transcription</keyword>
<evidence type="ECO:0000313" key="11">
    <source>
        <dbReference type="EMBL" id="KAK9502568.1"/>
    </source>
</evidence>
<dbReference type="GO" id="GO:0005667">
    <property type="term" value="C:transcription regulator complex"/>
    <property type="evidence" value="ECO:0007669"/>
    <property type="project" value="TreeGrafter"/>
</dbReference>
<dbReference type="GO" id="GO:0040029">
    <property type="term" value="P:epigenetic regulation of gene expression"/>
    <property type="evidence" value="ECO:0007669"/>
    <property type="project" value="UniProtKB-ARBA"/>
</dbReference>
<feature type="domain" description="C2H2-type" evidence="10">
    <location>
        <begin position="187"/>
        <end position="212"/>
    </location>
</feature>
<feature type="domain" description="C2H2-type" evidence="10">
    <location>
        <begin position="45"/>
        <end position="73"/>
    </location>
</feature>
<evidence type="ECO:0000256" key="1">
    <source>
        <dbReference type="ARBA" id="ARBA00004123"/>
    </source>
</evidence>
<keyword evidence="3" id="KW-0677">Repeat</keyword>
<comment type="caution">
    <text evidence="11">The sequence shown here is derived from an EMBL/GenBank/DDBJ whole genome shotgun (WGS) entry which is preliminary data.</text>
</comment>
<proteinExistence type="predicted"/>
<dbReference type="FunFam" id="3.30.160.60:FF:000478">
    <property type="entry name" value="Zinc finger protein 133"/>
    <property type="match status" value="1"/>
</dbReference>
<evidence type="ECO:0000256" key="8">
    <source>
        <dbReference type="ARBA" id="ARBA00023242"/>
    </source>
</evidence>
<keyword evidence="5" id="KW-0862">Zinc</keyword>
<protein>
    <recommendedName>
        <fullName evidence="10">C2H2-type domain-containing protein</fullName>
    </recommendedName>
</protein>
<evidence type="ECO:0000256" key="2">
    <source>
        <dbReference type="ARBA" id="ARBA00022723"/>
    </source>
</evidence>
<dbReference type="InterPro" id="IPR013087">
    <property type="entry name" value="Znf_C2H2_type"/>
</dbReference>
<dbReference type="GO" id="GO:0000978">
    <property type="term" value="F:RNA polymerase II cis-regulatory region sequence-specific DNA binding"/>
    <property type="evidence" value="ECO:0007669"/>
    <property type="project" value="TreeGrafter"/>
</dbReference>
<keyword evidence="4 9" id="KW-0863">Zinc-finger</keyword>
<dbReference type="FunFam" id="3.30.160.60:FF:000099">
    <property type="entry name" value="Zinc finger protein 79"/>
    <property type="match status" value="1"/>
</dbReference>
<comment type="subcellular location">
    <subcellularLocation>
        <location evidence="1">Nucleus</location>
    </subcellularLocation>
</comment>
<keyword evidence="6" id="KW-0805">Transcription regulation</keyword>
<dbReference type="FunFam" id="3.30.160.60:FF:000145">
    <property type="entry name" value="Zinc finger protein 574"/>
    <property type="match status" value="1"/>
</dbReference>
<dbReference type="GO" id="GO:0000785">
    <property type="term" value="C:chromatin"/>
    <property type="evidence" value="ECO:0007669"/>
    <property type="project" value="TreeGrafter"/>
</dbReference>
<dbReference type="EMBL" id="JAPXFL010000008">
    <property type="protein sequence ID" value="KAK9502568.1"/>
    <property type="molecule type" value="Genomic_DNA"/>
</dbReference>
<dbReference type="Pfam" id="PF00096">
    <property type="entry name" value="zf-C2H2"/>
    <property type="match status" value="7"/>
</dbReference>
<feature type="domain" description="C2H2-type" evidence="10">
    <location>
        <begin position="130"/>
        <end position="157"/>
    </location>
</feature>